<feature type="transmembrane region" description="Helical" evidence="6">
    <location>
        <begin position="30"/>
        <end position="53"/>
    </location>
</feature>
<evidence type="ECO:0000256" key="4">
    <source>
        <dbReference type="ARBA" id="ARBA00022989"/>
    </source>
</evidence>
<feature type="transmembrane region" description="Helical" evidence="6">
    <location>
        <begin position="322"/>
        <end position="346"/>
    </location>
</feature>
<accession>A0AB39KYR3</accession>
<dbReference type="InterPro" id="IPR050833">
    <property type="entry name" value="Poly_Biosynth_Transport"/>
</dbReference>
<feature type="transmembrane region" description="Helical" evidence="6">
    <location>
        <begin position="394"/>
        <end position="412"/>
    </location>
</feature>
<protein>
    <recommendedName>
        <fullName evidence="8">Polysaccharide biosynthesis protein</fullName>
    </recommendedName>
</protein>
<name>A0AB39KYR3_9CAUL</name>
<dbReference type="EMBL" id="CP158375">
    <property type="protein sequence ID" value="XDO98331.1"/>
    <property type="molecule type" value="Genomic_DNA"/>
</dbReference>
<feature type="transmembrane region" description="Helical" evidence="6">
    <location>
        <begin position="106"/>
        <end position="129"/>
    </location>
</feature>
<evidence type="ECO:0000313" key="7">
    <source>
        <dbReference type="EMBL" id="XDO98331.1"/>
    </source>
</evidence>
<dbReference type="RefSeq" id="WP_369062146.1">
    <property type="nucleotide sequence ID" value="NZ_CP158375.1"/>
</dbReference>
<proteinExistence type="predicted"/>
<comment type="subcellular location">
    <subcellularLocation>
        <location evidence="1">Cell membrane</location>
        <topology evidence="1">Multi-pass membrane protein</topology>
    </subcellularLocation>
</comment>
<evidence type="ECO:0000256" key="2">
    <source>
        <dbReference type="ARBA" id="ARBA00022475"/>
    </source>
</evidence>
<feature type="transmembrane region" description="Helical" evidence="6">
    <location>
        <begin position="268"/>
        <end position="286"/>
    </location>
</feature>
<feature type="transmembrane region" description="Helical" evidence="6">
    <location>
        <begin position="352"/>
        <end position="374"/>
    </location>
</feature>
<feature type="transmembrane region" description="Helical" evidence="6">
    <location>
        <begin position="59"/>
        <end position="85"/>
    </location>
</feature>
<dbReference type="PANTHER" id="PTHR30250:SF26">
    <property type="entry name" value="PSMA PROTEIN"/>
    <property type="match status" value="1"/>
</dbReference>
<feature type="transmembrane region" description="Helical" evidence="6">
    <location>
        <begin position="141"/>
        <end position="161"/>
    </location>
</feature>
<keyword evidence="3 6" id="KW-0812">Transmembrane</keyword>
<keyword evidence="5 6" id="KW-0472">Membrane</keyword>
<keyword evidence="2" id="KW-1003">Cell membrane</keyword>
<keyword evidence="4 6" id="KW-1133">Transmembrane helix</keyword>
<evidence type="ECO:0000256" key="1">
    <source>
        <dbReference type="ARBA" id="ARBA00004651"/>
    </source>
</evidence>
<feature type="transmembrane region" description="Helical" evidence="6">
    <location>
        <begin position="418"/>
        <end position="440"/>
    </location>
</feature>
<organism evidence="7">
    <name type="scientific">Caulobacter sp. 73W</name>
    <dbReference type="NCBI Taxonomy" id="3161137"/>
    <lineage>
        <taxon>Bacteria</taxon>
        <taxon>Pseudomonadati</taxon>
        <taxon>Pseudomonadota</taxon>
        <taxon>Alphaproteobacteria</taxon>
        <taxon>Caulobacterales</taxon>
        <taxon>Caulobacteraceae</taxon>
        <taxon>Caulobacter</taxon>
    </lineage>
</organism>
<gene>
    <name evidence="7" type="ORF">ABOZ73_07925</name>
</gene>
<dbReference type="GO" id="GO:0005886">
    <property type="term" value="C:plasma membrane"/>
    <property type="evidence" value="ECO:0007669"/>
    <property type="project" value="UniProtKB-SubCell"/>
</dbReference>
<sequence length="450" mass="46921">MKIQSIAVRLVALFATLNPGQRARLFRGTVVNVLSQCVTAVLALVSLPILLAMWGTAQFGLWILISAFPAYLAMSDLGFGWAAAAKIAHAIGRGDVAVARRVHQTLLALNACCVAVFALLAVCIVMLGGGVLLPNNGEGELLGLKTALLLLCWTALVSLSMSSLTTAWRASGAYASTVVFNDAIRISEASLVMIVALKGGGILAAAACTFATRATGLGILLLLTPKVASWVRLSFRGFSLEEVRLLWRPALGALMLPLAFALNVQGMAIVVGLYLGVVPLAAFSAVRTVTRLVIQVMGVVSNAIVPEIGRAIGSSEQASTKVIALGAMAISGALGATFVIGSAIFGPWVVKIYTHQMVAASTLIMSVYAAAAVLQGIWNTGSNVLLGANRQSDVAYWIAGMSAVGIAAVYALRDRLSLETVGLVMCLTEIAILGVVLRTLSRFLTKASRA</sequence>
<evidence type="ECO:0008006" key="8">
    <source>
        <dbReference type="Google" id="ProtNLM"/>
    </source>
</evidence>
<reference evidence="7" key="1">
    <citation type="submission" date="2024-06" db="EMBL/GenBank/DDBJ databases">
        <title>Caulobacter inopinatus, sp. nov.</title>
        <authorList>
            <person name="Donachie S.P."/>
        </authorList>
    </citation>
    <scope>NUCLEOTIDE SEQUENCE</scope>
    <source>
        <strain evidence="7">73W</strain>
    </source>
</reference>
<evidence type="ECO:0000256" key="5">
    <source>
        <dbReference type="ARBA" id="ARBA00023136"/>
    </source>
</evidence>
<dbReference type="PANTHER" id="PTHR30250">
    <property type="entry name" value="PST FAMILY PREDICTED COLANIC ACID TRANSPORTER"/>
    <property type="match status" value="1"/>
</dbReference>
<evidence type="ECO:0000256" key="6">
    <source>
        <dbReference type="SAM" id="Phobius"/>
    </source>
</evidence>
<dbReference type="AlphaFoldDB" id="A0AB39KYR3"/>
<evidence type="ECO:0000256" key="3">
    <source>
        <dbReference type="ARBA" id="ARBA00022692"/>
    </source>
</evidence>